<dbReference type="Gene3D" id="3.90.1150.10">
    <property type="entry name" value="Aspartate Aminotransferase, domain 1"/>
    <property type="match status" value="1"/>
</dbReference>
<evidence type="ECO:0000256" key="10">
    <source>
        <dbReference type="SAM" id="MobiDB-lite"/>
    </source>
</evidence>
<evidence type="ECO:0000256" key="5">
    <source>
        <dbReference type="ARBA" id="ARBA00022573"/>
    </source>
</evidence>
<comment type="function">
    <text evidence="2">Decarboxylates L-threonine-O-3-phosphate to yield (R)-1-amino-2-propanol O-2-phosphate, the precursor for the linkage between the nucleotide loop and the corrin ring in cobalamin.</text>
</comment>
<gene>
    <name evidence="12" type="ORF">ATJ93_1182</name>
</gene>
<dbReference type="InterPro" id="IPR004839">
    <property type="entry name" value="Aminotransferase_I/II_large"/>
</dbReference>
<organism evidence="12 13">
    <name type="scientific">Halopiger aswanensis</name>
    <dbReference type="NCBI Taxonomy" id="148449"/>
    <lineage>
        <taxon>Archaea</taxon>
        <taxon>Methanobacteriati</taxon>
        <taxon>Methanobacteriota</taxon>
        <taxon>Stenosarchaea group</taxon>
        <taxon>Halobacteria</taxon>
        <taxon>Halobacteriales</taxon>
        <taxon>Natrialbaceae</taxon>
        <taxon>Halopiger</taxon>
    </lineage>
</organism>
<accession>A0A3R7EHW4</accession>
<evidence type="ECO:0000256" key="1">
    <source>
        <dbReference type="ARBA" id="ARBA00001933"/>
    </source>
</evidence>
<dbReference type="GO" id="GO:0009236">
    <property type="term" value="P:cobalamin biosynthetic process"/>
    <property type="evidence" value="ECO:0007669"/>
    <property type="project" value="UniProtKB-UniPathway"/>
</dbReference>
<dbReference type="CDD" id="cd00609">
    <property type="entry name" value="AAT_like"/>
    <property type="match status" value="1"/>
</dbReference>
<dbReference type="InterPro" id="IPR004838">
    <property type="entry name" value="NHTrfase_class1_PyrdxlP-BS"/>
</dbReference>
<dbReference type="EMBL" id="RAPO01000001">
    <property type="protein sequence ID" value="RKD98177.1"/>
    <property type="molecule type" value="Genomic_DNA"/>
</dbReference>
<comment type="cofactor">
    <cofactor evidence="1">
        <name>pyridoxal 5'-phosphate</name>
        <dbReference type="ChEBI" id="CHEBI:597326"/>
    </cofactor>
</comment>
<dbReference type="InterPro" id="IPR015424">
    <property type="entry name" value="PyrdxlP-dep_Trfase"/>
</dbReference>
<dbReference type="EC" id="4.1.1.81" evidence="4"/>
<dbReference type="AlphaFoldDB" id="A0A3R7EHW4"/>
<evidence type="ECO:0000256" key="6">
    <source>
        <dbReference type="ARBA" id="ARBA00022898"/>
    </source>
</evidence>
<comment type="pathway">
    <text evidence="3">Cofactor biosynthesis; adenosylcobalamin biosynthesis.</text>
</comment>
<dbReference type="PANTHER" id="PTHR42885">
    <property type="entry name" value="HISTIDINOL-PHOSPHATE AMINOTRANSFERASE-RELATED"/>
    <property type="match status" value="1"/>
</dbReference>
<sequence>MTDTVDPAAIRTAERVPHGGETDTDILDFSANTNPRIPDGVEGVYADALEDARRYPDDDYPDFRAAAAGFVGCEPDDVVPTPGGLAAIRLAIEITLEPGDEALVPYPSFGEYAREVRLQGAQPRFIRYDDLFALEREGLESAALAVVCTPNNPTGEAADPDELAAFAARCERAGTTLLVDEAFLGFTDLPSAATLARDRDLENVIVARSLTKLFGLPGLRAGFAVATGERRDALETARRAWSLGTPAARVGAHCLRQDEFVRETRERVASERERLREALGERFDVYSSDAPYLLCDVGDRDVADVIASARDRGVAIRDATTFRGLESHVRVAVKDRAANDELLAALGVQGNRDR</sequence>
<evidence type="ECO:0000256" key="3">
    <source>
        <dbReference type="ARBA" id="ARBA00004953"/>
    </source>
</evidence>
<evidence type="ECO:0000313" key="13">
    <source>
        <dbReference type="Proteomes" id="UP000283805"/>
    </source>
</evidence>
<dbReference type="SUPFAM" id="SSF53383">
    <property type="entry name" value="PLP-dependent transferases"/>
    <property type="match status" value="1"/>
</dbReference>
<feature type="domain" description="Aminotransferase class I/classII large" evidence="11">
    <location>
        <begin position="46"/>
        <end position="346"/>
    </location>
</feature>
<name>A0A3R7EHW4_9EURY</name>
<evidence type="ECO:0000259" key="11">
    <source>
        <dbReference type="Pfam" id="PF00155"/>
    </source>
</evidence>
<dbReference type="Pfam" id="PF00155">
    <property type="entry name" value="Aminotran_1_2"/>
    <property type="match status" value="1"/>
</dbReference>
<dbReference type="GO" id="GO:0030170">
    <property type="term" value="F:pyridoxal phosphate binding"/>
    <property type="evidence" value="ECO:0007669"/>
    <property type="project" value="InterPro"/>
</dbReference>
<keyword evidence="13" id="KW-1185">Reference proteome</keyword>
<dbReference type="Proteomes" id="UP000283805">
    <property type="component" value="Unassembled WGS sequence"/>
</dbReference>
<evidence type="ECO:0000256" key="2">
    <source>
        <dbReference type="ARBA" id="ARBA00003444"/>
    </source>
</evidence>
<dbReference type="InterPro" id="IPR015422">
    <property type="entry name" value="PyrdxlP-dep_Trfase_small"/>
</dbReference>
<dbReference type="PROSITE" id="PS00105">
    <property type="entry name" value="AA_TRANSFER_CLASS_1"/>
    <property type="match status" value="1"/>
</dbReference>
<reference evidence="12 13" key="1">
    <citation type="submission" date="2018-09" db="EMBL/GenBank/DDBJ databases">
        <title>Genomic Encyclopedia of Archaeal and Bacterial Type Strains, Phase II (KMG-II): from individual species to whole genera.</title>
        <authorList>
            <person name="Goeker M."/>
        </authorList>
    </citation>
    <scope>NUCLEOTIDE SEQUENCE [LARGE SCALE GENOMIC DNA]</scope>
    <source>
        <strain evidence="12 13">DSM 13151</strain>
    </source>
</reference>
<comment type="caution">
    <text evidence="12">The sequence shown here is derived from an EMBL/GenBank/DDBJ whole genome shotgun (WGS) entry which is preliminary data.</text>
</comment>
<keyword evidence="7" id="KW-0456">Lyase</keyword>
<evidence type="ECO:0000313" key="12">
    <source>
        <dbReference type="EMBL" id="RKD98177.1"/>
    </source>
</evidence>
<dbReference type="Gene3D" id="3.40.640.10">
    <property type="entry name" value="Type I PLP-dependent aspartate aminotransferase-like (Major domain)"/>
    <property type="match status" value="1"/>
</dbReference>
<comment type="catalytic activity">
    <reaction evidence="9">
        <text>O-phospho-L-threonine + H(+) = (R)-1-aminopropan-2-yl phosphate + CO2</text>
        <dbReference type="Rhea" id="RHEA:11492"/>
        <dbReference type="ChEBI" id="CHEBI:15378"/>
        <dbReference type="ChEBI" id="CHEBI:16526"/>
        <dbReference type="ChEBI" id="CHEBI:58563"/>
        <dbReference type="ChEBI" id="CHEBI:58675"/>
        <dbReference type="EC" id="4.1.1.81"/>
    </reaction>
</comment>
<evidence type="ECO:0000256" key="4">
    <source>
        <dbReference type="ARBA" id="ARBA00012285"/>
    </source>
</evidence>
<evidence type="ECO:0000256" key="9">
    <source>
        <dbReference type="ARBA" id="ARBA00048531"/>
    </source>
</evidence>
<dbReference type="PANTHER" id="PTHR42885:SF1">
    <property type="entry name" value="THREONINE-PHOSPHATE DECARBOXYLASE"/>
    <property type="match status" value="1"/>
</dbReference>
<dbReference type="GO" id="GO:0048472">
    <property type="term" value="F:threonine-phosphate decarboxylase activity"/>
    <property type="evidence" value="ECO:0007669"/>
    <property type="project" value="UniProtKB-EC"/>
</dbReference>
<feature type="compositionally biased region" description="Basic and acidic residues" evidence="10">
    <location>
        <begin position="12"/>
        <end position="21"/>
    </location>
</feature>
<dbReference type="InterPro" id="IPR015421">
    <property type="entry name" value="PyrdxlP-dep_Trfase_major"/>
</dbReference>
<keyword evidence="6" id="KW-0663">Pyridoxal phosphate</keyword>
<evidence type="ECO:0000256" key="8">
    <source>
        <dbReference type="ARBA" id="ARBA00029996"/>
    </source>
</evidence>
<dbReference type="InterPro" id="IPR005860">
    <property type="entry name" value="CobD"/>
</dbReference>
<dbReference type="UniPathway" id="UPA00148"/>
<proteinExistence type="predicted"/>
<feature type="region of interest" description="Disordered" evidence="10">
    <location>
        <begin position="1"/>
        <end position="24"/>
    </location>
</feature>
<evidence type="ECO:0000256" key="7">
    <source>
        <dbReference type="ARBA" id="ARBA00023239"/>
    </source>
</evidence>
<keyword evidence="5" id="KW-0169">Cobalamin biosynthesis</keyword>
<dbReference type="NCBIfam" id="TIGR01140">
    <property type="entry name" value="L_thr_O3P_dcar"/>
    <property type="match status" value="1"/>
</dbReference>
<protein>
    <recommendedName>
        <fullName evidence="4">threonine-phosphate decarboxylase</fullName>
        <ecNumber evidence="4">4.1.1.81</ecNumber>
    </recommendedName>
    <alternativeName>
        <fullName evidence="8">L-threonine-O-3-phosphate decarboxylase</fullName>
    </alternativeName>
</protein>